<evidence type="ECO:0000256" key="1">
    <source>
        <dbReference type="PROSITE-ProRule" id="PRU00330"/>
    </source>
</evidence>
<evidence type="ECO:0000313" key="4">
    <source>
        <dbReference type="Proteomes" id="UP001634394"/>
    </source>
</evidence>
<comment type="similarity">
    <text evidence="1">Belongs to the cullin family.</text>
</comment>
<evidence type="ECO:0000313" key="3">
    <source>
        <dbReference type="EMBL" id="KAL3890364.1"/>
    </source>
</evidence>
<comment type="caution">
    <text evidence="3">The sequence shown here is derived from an EMBL/GenBank/DDBJ whole genome shotgun (WGS) entry which is preliminary data.</text>
</comment>
<dbReference type="InterPro" id="IPR016158">
    <property type="entry name" value="Cullin_homology"/>
</dbReference>
<feature type="non-terminal residue" evidence="3">
    <location>
        <position position="1"/>
    </location>
</feature>
<protein>
    <recommendedName>
        <fullName evidence="2">Cullin family profile domain-containing protein</fullName>
    </recommendedName>
</protein>
<accession>A0ABD3XVW2</accession>
<dbReference type="SUPFAM" id="SSF75632">
    <property type="entry name" value="Cullin homology domain"/>
    <property type="match status" value="1"/>
</dbReference>
<dbReference type="Proteomes" id="UP001634394">
    <property type="component" value="Unassembled WGS sequence"/>
</dbReference>
<sequence>FISTDIIFKSEYERQMIVRLLKNSPNLTAESEILDMTKRNRPQIWTESLIYIFNEAKSPNKIFSIYTEQNQKPINKIITINVRSGDMWTTNSSKVLFQSKSCDEIESVIEEFSTFYTNEIFD</sequence>
<reference evidence="3 4" key="1">
    <citation type="submission" date="2024-11" db="EMBL/GenBank/DDBJ databases">
        <title>Chromosome-level genome assembly of the freshwater bivalve Anodonta woodiana.</title>
        <authorList>
            <person name="Chen X."/>
        </authorList>
    </citation>
    <scope>NUCLEOTIDE SEQUENCE [LARGE SCALE GENOMIC DNA]</scope>
    <source>
        <strain evidence="3">MN2024</strain>
        <tissue evidence="3">Gills</tissue>
    </source>
</reference>
<evidence type="ECO:0000259" key="2">
    <source>
        <dbReference type="PROSITE" id="PS50069"/>
    </source>
</evidence>
<organism evidence="3 4">
    <name type="scientific">Sinanodonta woodiana</name>
    <name type="common">Chinese pond mussel</name>
    <name type="synonym">Anodonta woodiana</name>
    <dbReference type="NCBI Taxonomy" id="1069815"/>
    <lineage>
        <taxon>Eukaryota</taxon>
        <taxon>Metazoa</taxon>
        <taxon>Spiralia</taxon>
        <taxon>Lophotrochozoa</taxon>
        <taxon>Mollusca</taxon>
        <taxon>Bivalvia</taxon>
        <taxon>Autobranchia</taxon>
        <taxon>Heteroconchia</taxon>
        <taxon>Palaeoheterodonta</taxon>
        <taxon>Unionida</taxon>
        <taxon>Unionoidea</taxon>
        <taxon>Unionidae</taxon>
        <taxon>Unioninae</taxon>
        <taxon>Sinanodonta</taxon>
    </lineage>
</organism>
<dbReference type="InterPro" id="IPR036317">
    <property type="entry name" value="Cullin_homology_sf"/>
</dbReference>
<gene>
    <name evidence="3" type="ORF">ACJMK2_002648</name>
</gene>
<feature type="domain" description="Cullin family profile" evidence="2">
    <location>
        <begin position="1"/>
        <end position="122"/>
    </location>
</feature>
<keyword evidence="4" id="KW-1185">Reference proteome</keyword>
<dbReference type="AlphaFoldDB" id="A0ABD3XVW2"/>
<dbReference type="PROSITE" id="PS50069">
    <property type="entry name" value="CULLIN_2"/>
    <property type="match status" value="1"/>
</dbReference>
<name>A0ABD3XVW2_SINWO</name>
<proteinExistence type="inferred from homology"/>
<feature type="non-terminal residue" evidence="3">
    <location>
        <position position="122"/>
    </location>
</feature>
<dbReference type="EMBL" id="JBJQND010000001">
    <property type="protein sequence ID" value="KAL3890364.1"/>
    <property type="molecule type" value="Genomic_DNA"/>
</dbReference>